<evidence type="ECO:0000313" key="6">
    <source>
        <dbReference type="Proteomes" id="UP000014184"/>
    </source>
</evidence>
<dbReference type="InterPro" id="IPR000524">
    <property type="entry name" value="Tscrpt_reg_HTH_GntR"/>
</dbReference>
<evidence type="ECO:0000256" key="2">
    <source>
        <dbReference type="ARBA" id="ARBA00023125"/>
    </source>
</evidence>
<dbReference type="InterPro" id="IPR008920">
    <property type="entry name" value="TF_FadR/GntR_C"/>
</dbReference>
<evidence type="ECO:0000313" key="5">
    <source>
        <dbReference type="EMBL" id="EOR71248.1"/>
    </source>
</evidence>
<dbReference type="SUPFAM" id="SSF46785">
    <property type="entry name" value="Winged helix' DNA-binding domain"/>
    <property type="match status" value="1"/>
</dbReference>
<dbReference type="Pfam" id="PF07729">
    <property type="entry name" value="FCD"/>
    <property type="match status" value="1"/>
</dbReference>
<dbReference type="CDD" id="cd07377">
    <property type="entry name" value="WHTH_GntR"/>
    <property type="match status" value="1"/>
</dbReference>
<dbReference type="Gene3D" id="1.20.120.530">
    <property type="entry name" value="GntR ligand-binding domain-like"/>
    <property type="match status" value="1"/>
</dbReference>
<name>A0A9P2TAC6_THEFU</name>
<keyword evidence="1" id="KW-0805">Transcription regulation</keyword>
<evidence type="ECO:0000259" key="4">
    <source>
        <dbReference type="PROSITE" id="PS50949"/>
    </source>
</evidence>
<comment type="caution">
    <text evidence="5">The sequence shown here is derived from an EMBL/GenBank/DDBJ whole genome shotgun (WGS) entry which is preliminary data.</text>
</comment>
<organism evidence="5 6">
    <name type="scientific">Thermobifida fusca TM51</name>
    <dbReference type="NCBI Taxonomy" id="1169414"/>
    <lineage>
        <taxon>Bacteria</taxon>
        <taxon>Bacillati</taxon>
        <taxon>Actinomycetota</taxon>
        <taxon>Actinomycetes</taxon>
        <taxon>Streptosporangiales</taxon>
        <taxon>Nocardiopsidaceae</taxon>
        <taxon>Thermobifida</taxon>
    </lineage>
</organism>
<dbReference type="Pfam" id="PF00392">
    <property type="entry name" value="GntR"/>
    <property type="match status" value="1"/>
</dbReference>
<dbReference type="PANTHER" id="PTHR43537">
    <property type="entry name" value="TRANSCRIPTIONAL REGULATOR, GNTR FAMILY"/>
    <property type="match status" value="1"/>
</dbReference>
<evidence type="ECO:0000256" key="3">
    <source>
        <dbReference type="ARBA" id="ARBA00023163"/>
    </source>
</evidence>
<keyword evidence="6" id="KW-1185">Reference proteome</keyword>
<dbReference type="SUPFAM" id="SSF48008">
    <property type="entry name" value="GntR ligand-binding domain-like"/>
    <property type="match status" value="1"/>
</dbReference>
<dbReference type="Gene3D" id="1.10.10.10">
    <property type="entry name" value="Winged helix-like DNA-binding domain superfamily/Winged helix DNA-binding domain"/>
    <property type="match status" value="1"/>
</dbReference>
<sequence length="226" mass="25334">MPEISPIRPQALGDQVASELRRLIITGRYAPGTPLVESHLAAQFDLSRGPIRDALKILAAEGLIDTNRRSATVVGLSGADIDELFSLREAMERLALRIALDRDRASLVAGLNRALHAMRRAAEEHDPTAFTAADLRFHSVFYDVAEHRRLGDVWAQYRPTIEMLLLASNERYTDLTPSVRAHELLARLIEEGNPEAVFAELHEHLDNARRRLRQPYTAQETTSAQE</sequence>
<keyword evidence="3" id="KW-0804">Transcription</keyword>
<dbReference type="SMART" id="SM00895">
    <property type="entry name" value="FCD"/>
    <property type="match status" value="1"/>
</dbReference>
<dbReference type="GO" id="GO:0003700">
    <property type="term" value="F:DNA-binding transcription factor activity"/>
    <property type="evidence" value="ECO:0007669"/>
    <property type="project" value="InterPro"/>
</dbReference>
<dbReference type="GO" id="GO:0003677">
    <property type="term" value="F:DNA binding"/>
    <property type="evidence" value="ECO:0007669"/>
    <property type="project" value="UniProtKB-KW"/>
</dbReference>
<dbReference type="InterPro" id="IPR011711">
    <property type="entry name" value="GntR_C"/>
</dbReference>
<dbReference type="EMBL" id="AOSG01000046">
    <property type="protein sequence ID" value="EOR71248.1"/>
    <property type="molecule type" value="Genomic_DNA"/>
</dbReference>
<dbReference type="InterPro" id="IPR036390">
    <property type="entry name" value="WH_DNA-bd_sf"/>
</dbReference>
<dbReference type="AlphaFoldDB" id="A0A9P2TAC6"/>
<reference evidence="5 6" key="1">
    <citation type="journal article" date="2013" name="Genome Announc.">
        <title>Draft Genome Sequence of the Lignocellulose Decomposer Thermobifida fusca Strain TM51.</title>
        <authorList>
            <person name="Toth A."/>
            <person name="Barna T."/>
            <person name="Nagy I."/>
            <person name="Horvath B."/>
            <person name="Nagy I."/>
            <person name="Tancsics A."/>
            <person name="Kriszt B."/>
            <person name="Baka E."/>
            <person name="Fekete C."/>
            <person name="Kukolya J."/>
        </authorList>
    </citation>
    <scope>NUCLEOTIDE SEQUENCE [LARGE SCALE GENOMIC DNA]</scope>
    <source>
        <strain evidence="5 6">TM51</strain>
    </source>
</reference>
<dbReference type="SMART" id="SM00345">
    <property type="entry name" value="HTH_GNTR"/>
    <property type="match status" value="1"/>
</dbReference>
<evidence type="ECO:0000256" key="1">
    <source>
        <dbReference type="ARBA" id="ARBA00023015"/>
    </source>
</evidence>
<proteinExistence type="predicted"/>
<feature type="domain" description="HTH gntR-type" evidence="4">
    <location>
        <begin position="10"/>
        <end position="77"/>
    </location>
</feature>
<dbReference type="PANTHER" id="PTHR43537:SF5">
    <property type="entry name" value="UXU OPERON TRANSCRIPTIONAL REGULATOR"/>
    <property type="match status" value="1"/>
</dbReference>
<protein>
    <submittedName>
        <fullName evidence="5">GntR family transcriptional regulator</fullName>
    </submittedName>
</protein>
<dbReference type="InterPro" id="IPR036388">
    <property type="entry name" value="WH-like_DNA-bd_sf"/>
</dbReference>
<dbReference type="Proteomes" id="UP000014184">
    <property type="component" value="Unassembled WGS sequence"/>
</dbReference>
<dbReference type="PROSITE" id="PS50949">
    <property type="entry name" value="HTH_GNTR"/>
    <property type="match status" value="1"/>
</dbReference>
<accession>A0A9P2TAC6</accession>
<dbReference type="RefSeq" id="WP_011292137.1">
    <property type="nucleotide sequence ID" value="NZ_AOSG01000046.1"/>
</dbReference>
<keyword evidence="2" id="KW-0238">DNA-binding</keyword>
<gene>
    <name evidence="5" type="ORF">TM51_08836</name>
</gene>